<evidence type="ECO:0000256" key="5">
    <source>
        <dbReference type="SAM" id="MobiDB-lite"/>
    </source>
</evidence>
<dbReference type="InterPro" id="IPR003593">
    <property type="entry name" value="AAA+_ATPase"/>
</dbReference>
<dbReference type="SUPFAM" id="SSF52540">
    <property type="entry name" value="P-loop containing nucleoside triphosphate hydrolases"/>
    <property type="match status" value="2"/>
</dbReference>
<organism evidence="7 8">
    <name type="scientific">Deinococcus rufus</name>
    <dbReference type="NCBI Taxonomy" id="2136097"/>
    <lineage>
        <taxon>Bacteria</taxon>
        <taxon>Thermotogati</taxon>
        <taxon>Deinococcota</taxon>
        <taxon>Deinococci</taxon>
        <taxon>Deinococcales</taxon>
        <taxon>Deinococcaceae</taxon>
        <taxon>Deinococcus</taxon>
    </lineage>
</organism>
<dbReference type="InterPro" id="IPR003439">
    <property type="entry name" value="ABC_transporter-like_ATP-bd"/>
</dbReference>
<dbReference type="EMBL" id="JBHRZG010000001">
    <property type="protein sequence ID" value="MFC3831467.1"/>
    <property type="molecule type" value="Genomic_DNA"/>
</dbReference>
<accession>A0ABV7Z270</accession>
<keyword evidence="4 7" id="KW-0067">ATP-binding</keyword>
<sequence>MTQPLLEMTGIHKAFAGIPALRGAHLRVGPGEVHALIGQNGAGKSTLLKILTGAYLRDAGTVRLSGQEVTFTTPIQAQLHGIGTIYQEVNLVRLQSVTENVLLGQESRRYGWIDWRTTHARAAAQLRELGIELDVTRPLGEFSLATQQMVALARALALQARLVVMDEPTSSLDDSEVRTLFGVVRRLQAQGVSVIFVSHRLDELYEVCSHITVMRDGETVYAGELGGLSRLQLVSLMLGRQEQELEAQGQTGFKRHEPGTDTRLQATGLARPPQLRDVSLDVRRGEVLGLAGLLGSGRSETARAVFAAEAAQGEVRLNGRVTHWSSPAAAIRAGVGFCGEDRKHDGIVPEWSVRENLTLAMLPRLTRSGVVGRAEQQRIVQQFIDRLGIRCASAEQPIRELSGGNQQKVLLARWLCLQPELLILDEPTRGIDVGAKAEIQRLISELAQEGLSVLMISSDLEELLEGCHRVTVLRDGQSVRTLTQDDLDEEQLLAAMAHGDTPPGGSHDRAQS</sequence>
<evidence type="ECO:0000259" key="6">
    <source>
        <dbReference type="PROSITE" id="PS50893"/>
    </source>
</evidence>
<proteinExistence type="predicted"/>
<evidence type="ECO:0000256" key="3">
    <source>
        <dbReference type="ARBA" id="ARBA00022741"/>
    </source>
</evidence>
<keyword evidence="2" id="KW-0677">Repeat</keyword>
<evidence type="ECO:0000313" key="7">
    <source>
        <dbReference type="EMBL" id="MFC3831467.1"/>
    </source>
</evidence>
<evidence type="ECO:0000256" key="2">
    <source>
        <dbReference type="ARBA" id="ARBA00022737"/>
    </source>
</evidence>
<feature type="domain" description="ABC transporter" evidence="6">
    <location>
        <begin position="247"/>
        <end position="500"/>
    </location>
</feature>
<comment type="caution">
    <text evidence="7">The sequence shown here is derived from an EMBL/GenBank/DDBJ whole genome shotgun (WGS) entry which is preliminary data.</text>
</comment>
<dbReference type="PANTHER" id="PTHR43790">
    <property type="entry name" value="CARBOHYDRATE TRANSPORT ATP-BINDING PROTEIN MG119-RELATED"/>
    <property type="match status" value="1"/>
</dbReference>
<dbReference type="Gene3D" id="3.40.50.300">
    <property type="entry name" value="P-loop containing nucleotide triphosphate hydrolases"/>
    <property type="match status" value="2"/>
</dbReference>
<dbReference type="Pfam" id="PF00005">
    <property type="entry name" value="ABC_tran"/>
    <property type="match status" value="2"/>
</dbReference>
<feature type="domain" description="ABC transporter" evidence="6">
    <location>
        <begin position="6"/>
        <end position="241"/>
    </location>
</feature>
<evidence type="ECO:0000256" key="1">
    <source>
        <dbReference type="ARBA" id="ARBA00022448"/>
    </source>
</evidence>
<dbReference type="PROSITE" id="PS00211">
    <property type="entry name" value="ABC_TRANSPORTER_1"/>
    <property type="match status" value="1"/>
</dbReference>
<gene>
    <name evidence="7" type="ORF">ACFOSB_01145</name>
</gene>
<dbReference type="InterPro" id="IPR027417">
    <property type="entry name" value="P-loop_NTPase"/>
</dbReference>
<dbReference type="InterPro" id="IPR017871">
    <property type="entry name" value="ABC_transporter-like_CS"/>
</dbReference>
<dbReference type="CDD" id="cd03215">
    <property type="entry name" value="ABC_Carb_Monos_II"/>
    <property type="match status" value="1"/>
</dbReference>
<evidence type="ECO:0000313" key="8">
    <source>
        <dbReference type="Proteomes" id="UP001595803"/>
    </source>
</evidence>
<keyword evidence="1" id="KW-0813">Transport</keyword>
<keyword evidence="8" id="KW-1185">Reference proteome</keyword>
<dbReference type="PROSITE" id="PS50893">
    <property type="entry name" value="ABC_TRANSPORTER_2"/>
    <property type="match status" value="2"/>
</dbReference>
<dbReference type="CDD" id="cd03216">
    <property type="entry name" value="ABC_Carb_Monos_I"/>
    <property type="match status" value="1"/>
</dbReference>
<feature type="region of interest" description="Disordered" evidence="5">
    <location>
        <begin position="247"/>
        <end position="270"/>
    </location>
</feature>
<dbReference type="InterPro" id="IPR050107">
    <property type="entry name" value="ABC_carbohydrate_import_ATPase"/>
</dbReference>
<dbReference type="PANTHER" id="PTHR43790:SF9">
    <property type="entry name" value="GALACTOFURANOSE TRANSPORTER ATP-BINDING PROTEIN YTFR"/>
    <property type="match status" value="1"/>
</dbReference>
<name>A0ABV7Z270_9DEIO</name>
<evidence type="ECO:0000256" key="4">
    <source>
        <dbReference type="ARBA" id="ARBA00022840"/>
    </source>
</evidence>
<protein>
    <submittedName>
        <fullName evidence="7">Sugar ABC transporter ATP-binding protein</fullName>
    </submittedName>
</protein>
<keyword evidence="3" id="KW-0547">Nucleotide-binding</keyword>
<dbReference type="Proteomes" id="UP001595803">
    <property type="component" value="Unassembled WGS sequence"/>
</dbReference>
<dbReference type="RefSeq" id="WP_322473082.1">
    <property type="nucleotide sequence ID" value="NZ_JBHRZG010000001.1"/>
</dbReference>
<reference evidence="8" key="1">
    <citation type="journal article" date="2019" name="Int. J. Syst. Evol. Microbiol.">
        <title>The Global Catalogue of Microorganisms (GCM) 10K type strain sequencing project: providing services to taxonomists for standard genome sequencing and annotation.</title>
        <authorList>
            <consortium name="The Broad Institute Genomics Platform"/>
            <consortium name="The Broad Institute Genome Sequencing Center for Infectious Disease"/>
            <person name="Wu L."/>
            <person name="Ma J."/>
        </authorList>
    </citation>
    <scope>NUCLEOTIDE SEQUENCE [LARGE SCALE GENOMIC DNA]</scope>
    <source>
        <strain evidence="8">CCTCC AB 2017081</strain>
    </source>
</reference>
<dbReference type="GO" id="GO:0005524">
    <property type="term" value="F:ATP binding"/>
    <property type="evidence" value="ECO:0007669"/>
    <property type="project" value="UniProtKB-KW"/>
</dbReference>
<dbReference type="SMART" id="SM00382">
    <property type="entry name" value="AAA"/>
    <property type="match status" value="2"/>
</dbReference>